<gene>
    <name evidence="3" type="ORF">RUE5091_02861</name>
</gene>
<evidence type="ECO:0000313" key="3">
    <source>
        <dbReference type="EMBL" id="CUK06620.1"/>
    </source>
</evidence>
<dbReference type="GO" id="GO:0015074">
    <property type="term" value="P:DNA integration"/>
    <property type="evidence" value="ECO:0007669"/>
    <property type="project" value="InterPro"/>
</dbReference>
<proteinExistence type="predicted"/>
<dbReference type="PROSITE" id="PS51898">
    <property type="entry name" value="TYR_RECOMBINASE"/>
    <property type="match status" value="1"/>
</dbReference>
<protein>
    <submittedName>
        <fullName evidence="3">Site-specific recombinase XerD</fullName>
    </submittedName>
</protein>
<dbReference type="Gene3D" id="1.10.443.10">
    <property type="entry name" value="Intergrase catalytic core"/>
    <property type="match status" value="1"/>
</dbReference>
<dbReference type="EMBL" id="CYUD01000008">
    <property type="protein sequence ID" value="CUK06620.1"/>
    <property type="molecule type" value="Genomic_DNA"/>
</dbReference>
<keyword evidence="1" id="KW-0233">DNA recombination</keyword>
<accession>A0A0P1ID92</accession>
<sequence length="158" mass="17908">MLKREHVQRTPKGRRLFFRRTKTGKPAAIPVTPALGKLIDETPREQEYLVVSLEGRKLQPERASGIVRELRKRANKRAGKDRSKVHVRDELHFYDMRGTAATELLRAGCSLEEIATTMGWGLRHAANTIENYVALVPEKSDEVLLKLARARKEAGVKV</sequence>
<organism evidence="3 4">
    <name type="scientific">Ruegeria denitrificans</name>
    <dbReference type="NCBI Taxonomy" id="1715692"/>
    <lineage>
        <taxon>Bacteria</taxon>
        <taxon>Pseudomonadati</taxon>
        <taxon>Pseudomonadota</taxon>
        <taxon>Alphaproteobacteria</taxon>
        <taxon>Rhodobacterales</taxon>
        <taxon>Roseobacteraceae</taxon>
        <taxon>Ruegeria</taxon>
    </lineage>
</organism>
<dbReference type="Proteomes" id="UP000051260">
    <property type="component" value="Unassembled WGS sequence"/>
</dbReference>
<evidence type="ECO:0000256" key="1">
    <source>
        <dbReference type="ARBA" id="ARBA00023172"/>
    </source>
</evidence>
<dbReference type="SUPFAM" id="SSF56349">
    <property type="entry name" value="DNA breaking-rejoining enzymes"/>
    <property type="match status" value="1"/>
</dbReference>
<dbReference type="InterPro" id="IPR002104">
    <property type="entry name" value="Integrase_catalytic"/>
</dbReference>
<dbReference type="Pfam" id="PF00589">
    <property type="entry name" value="Phage_integrase"/>
    <property type="match status" value="1"/>
</dbReference>
<reference evidence="4" key="1">
    <citation type="submission" date="2015-09" db="EMBL/GenBank/DDBJ databases">
        <authorList>
            <person name="Rodrigo-Torres L."/>
            <person name="Arahal D.R."/>
        </authorList>
    </citation>
    <scope>NUCLEOTIDE SEQUENCE [LARGE SCALE GENOMIC DNA]</scope>
    <source>
        <strain evidence="4">CECT 5091</strain>
    </source>
</reference>
<dbReference type="STRING" id="1715692.RUE5091_02861"/>
<dbReference type="RefSeq" id="WP_165590784.1">
    <property type="nucleotide sequence ID" value="NZ_CYUD01000008.1"/>
</dbReference>
<dbReference type="InterPro" id="IPR013762">
    <property type="entry name" value="Integrase-like_cat_sf"/>
</dbReference>
<keyword evidence="4" id="KW-1185">Reference proteome</keyword>
<evidence type="ECO:0000313" key="4">
    <source>
        <dbReference type="Proteomes" id="UP000051260"/>
    </source>
</evidence>
<evidence type="ECO:0000259" key="2">
    <source>
        <dbReference type="PROSITE" id="PS51898"/>
    </source>
</evidence>
<feature type="domain" description="Tyr recombinase" evidence="2">
    <location>
        <begin position="1"/>
        <end position="145"/>
    </location>
</feature>
<dbReference type="GO" id="GO:0003677">
    <property type="term" value="F:DNA binding"/>
    <property type="evidence" value="ECO:0007669"/>
    <property type="project" value="InterPro"/>
</dbReference>
<name>A0A0P1ID92_9RHOB</name>
<dbReference type="InterPro" id="IPR011010">
    <property type="entry name" value="DNA_brk_join_enz"/>
</dbReference>
<dbReference type="GO" id="GO:0006310">
    <property type="term" value="P:DNA recombination"/>
    <property type="evidence" value="ECO:0007669"/>
    <property type="project" value="UniProtKB-KW"/>
</dbReference>
<dbReference type="AlphaFoldDB" id="A0A0P1ID92"/>